<dbReference type="Gene3D" id="1.20.5.2440">
    <property type="match status" value="1"/>
</dbReference>
<dbReference type="PROSITE" id="PS51511">
    <property type="entry name" value="FIP_RBD"/>
    <property type="match status" value="1"/>
</dbReference>
<keyword evidence="1" id="KW-0813">Transport</keyword>
<dbReference type="InterPro" id="IPR019018">
    <property type="entry name" value="Rab-bd_FIP-RBD"/>
</dbReference>
<dbReference type="EMBL" id="CAJEWN010000002">
    <property type="protein sequence ID" value="CAD2124130.1"/>
    <property type="molecule type" value="Genomic_DNA"/>
</dbReference>
<dbReference type="OrthoDB" id="8956628at2759"/>
<feature type="region of interest" description="Disordered" evidence="2">
    <location>
        <begin position="204"/>
        <end position="242"/>
    </location>
</feature>
<evidence type="ECO:0000313" key="4">
    <source>
        <dbReference type="EMBL" id="CAD2124130.1"/>
    </source>
</evidence>
<reference evidence="4 5" key="1">
    <citation type="submission" date="2020-08" db="EMBL/GenBank/DDBJ databases">
        <authorList>
            <person name="Koutsovoulos G."/>
            <person name="Danchin GJ E."/>
        </authorList>
    </citation>
    <scope>NUCLEOTIDE SEQUENCE [LARGE SCALE GENOMIC DNA]</scope>
</reference>
<dbReference type="Proteomes" id="UP000580250">
    <property type="component" value="Unassembled WGS sequence"/>
</dbReference>
<proteinExistence type="predicted"/>
<accession>A0A6V7TKG8</accession>
<sequence length="411" mass="45270">MDTKLVIHINHKTSFGTTETLGEYIFQLERMPRVQPLAWFKLSKAGSALNPHTSTSNKNRGQIQLGFQFSNSLGNRGATSVSNMSLNKIDKGKLYRLRRKMQQIGRKATDDHRRSSLLSTNSAAHLALSSPSPNPSTQLLPDDLTSGIGRQLADDAISTQSTTFGVGVTPRHPFTNQNANSLSVQNIQINGSNRNIGAKDQRNAYANTSSELPSFEKQHLHPNASSQSFDFEQSSIDGNRSSISGGSAFGGIIVTPTLIREETLLNDEQPQVSSNKLRVKMRQKAEQLLQLRGLTGGNSSSKKQNLTRQEVSEFPDFADKLNRRDSLGSSSGFVSLGSGQLGALNEHTSPDYLLNVIKHLRNELMKKEERIRSLEEYTDKLVAKVMVTNPELLAAPINTSTTKIISKKKRL</sequence>
<feature type="compositionally biased region" description="Polar residues" evidence="2">
    <location>
        <begin position="223"/>
        <end position="240"/>
    </location>
</feature>
<evidence type="ECO:0000259" key="3">
    <source>
        <dbReference type="PROSITE" id="PS51511"/>
    </source>
</evidence>
<gene>
    <name evidence="4" type="ORF">MENT_LOCUS742</name>
</gene>
<feature type="domain" description="FIP-RBD" evidence="3">
    <location>
        <begin position="334"/>
        <end position="396"/>
    </location>
</feature>
<feature type="region of interest" description="Disordered" evidence="2">
    <location>
        <begin position="126"/>
        <end position="146"/>
    </location>
</feature>
<comment type="caution">
    <text evidence="4">The sequence shown here is derived from an EMBL/GenBank/DDBJ whole genome shotgun (WGS) entry which is preliminary data.</text>
</comment>
<protein>
    <recommendedName>
        <fullName evidence="3">FIP-RBD domain-containing protein</fullName>
    </recommendedName>
</protein>
<evidence type="ECO:0000256" key="1">
    <source>
        <dbReference type="ARBA" id="ARBA00022448"/>
    </source>
</evidence>
<dbReference type="InterPro" id="IPR037245">
    <property type="entry name" value="FIP-RBD_C_sf"/>
</dbReference>
<name>A0A6V7TKG8_MELEN</name>
<dbReference type="SUPFAM" id="SSF144270">
    <property type="entry name" value="Eferin C-derminal domain-like"/>
    <property type="match status" value="1"/>
</dbReference>
<evidence type="ECO:0000313" key="5">
    <source>
        <dbReference type="Proteomes" id="UP000580250"/>
    </source>
</evidence>
<dbReference type="Pfam" id="PF09457">
    <property type="entry name" value="RBD-FIP"/>
    <property type="match status" value="1"/>
</dbReference>
<dbReference type="AlphaFoldDB" id="A0A6V7TKG8"/>
<evidence type="ECO:0000256" key="2">
    <source>
        <dbReference type="SAM" id="MobiDB-lite"/>
    </source>
</evidence>
<organism evidence="4 5">
    <name type="scientific">Meloidogyne enterolobii</name>
    <name type="common">Root-knot nematode worm</name>
    <name type="synonym">Meloidogyne mayaguensis</name>
    <dbReference type="NCBI Taxonomy" id="390850"/>
    <lineage>
        <taxon>Eukaryota</taxon>
        <taxon>Metazoa</taxon>
        <taxon>Ecdysozoa</taxon>
        <taxon>Nematoda</taxon>
        <taxon>Chromadorea</taxon>
        <taxon>Rhabditida</taxon>
        <taxon>Tylenchina</taxon>
        <taxon>Tylenchomorpha</taxon>
        <taxon>Tylenchoidea</taxon>
        <taxon>Meloidogynidae</taxon>
        <taxon>Meloidogyninae</taxon>
        <taxon>Meloidogyne</taxon>
    </lineage>
</organism>